<feature type="transmembrane region" description="Helical" evidence="5">
    <location>
        <begin position="12"/>
        <end position="34"/>
    </location>
</feature>
<feature type="transmembrane region" description="Helical" evidence="5">
    <location>
        <begin position="107"/>
        <end position="134"/>
    </location>
</feature>
<dbReference type="AlphaFoldDB" id="A0A1M8A2V7"/>
<evidence type="ECO:0000313" key="7">
    <source>
        <dbReference type="Proteomes" id="UP000186303"/>
    </source>
</evidence>
<dbReference type="SUPFAM" id="SSF103506">
    <property type="entry name" value="Mitochondrial carrier"/>
    <property type="match status" value="1"/>
</dbReference>
<evidence type="ECO:0000256" key="1">
    <source>
        <dbReference type="ARBA" id="ARBA00004370"/>
    </source>
</evidence>
<keyword evidence="2 5" id="KW-0812">Transmembrane</keyword>
<keyword evidence="4 5" id="KW-0472">Membrane</keyword>
<keyword evidence="3 5" id="KW-1133">Transmembrane helix</keyword>
<dbReference type="VEuPathDB" id="FungiDB:MSYG_1105"/>
<keyword evidence="7" id="KW-1185">Reference proteome</keyword>
<protein>
    <submittedName>
        <fullName evidence="6">Uncharacterized protein</fullName>
    </submittedName>
</protein>
<feature type="transmembrane region" description="Helical" evidence="5">
    <location>
        <begin position="249"/>
        <end position="278"/>
    </location>
</feature>
<evidence type="ECO:0000256" key="5">
    <source>
        <dbReference type="SAM" id="Phobius"/>
    </source>
</evidence>
<dbReference type="OMA" id="YGMAPTL"/>
<comment type="subcellular location">
    <subcellularLocation>
        <location evidence="1">Membrane</location>
    </subcellularLocation>
</comment>
<evidence type="ECO:0000256" key="2">
    <source>
        <dbReference type="ARBA" id="ARBA00022692"/>
    </source>
</evidence>
<dbReference type="STRING" id="1230383.A0A1M8A2V7"/>
<evidence type="ECO:0000256" key="3">
    <source>
        <dbReference type="ARBA" id="ARBA00022989"/>
    </source>
</evidence>
<feature type="transmembrane region" description="Helical" evidence="5">
    <location>
        <begin position="154"/>
        <end position="172"/>
    </location>
</feature>
<name>A0A1M8A2V7_MALS4</name>
<dbReference type="EMBL" id="LT671822">
    <property type="protein sequence ID" value="SHO76766.1"/>
    <property type="molecule type" value="Genomic_DNA"/>
</dbReference>
<feature type="transmembrane region" description="Helical" evidence="5">
    <location>
        <begin position="208"/>
        <end position="229"/>
    </location>
</feature>
<accession>A0A1M8A2V7</accession>
<dbReference type="Proteomes" id="UP000186303">
    <property type="component" value="Chromosome 2"/>
</dbReference>
<gene>
    <name evidence="6" type="ORF">MSYG_1105</name>
</gene>
<dbReference type="Gene3D" id="1.50.40.10">
    <property type="entry name" value="Mitochondrial carrier domain"/>
    <property type="match status" value="1"/>
</dbReference>
<sequence>MVLEVSDPVSYAIMGCIFVIAYFLALAAGILVFMPIQVVLTASRANYTPKAVNLNQQSIESSPSTSALGFLYGFYFYKDAISTTGTSEKTTLSFFGRIKRLEGSKGLYRGTVWFILSMHVLMLIALSIGLSIYFLSRKLSIDAEHVYVGWEGELLTMFITFPLSVIQARAIVHPVRLNWFNLRDSLKNVTNESEYSQPWRLYKIPGAFLAYFSRWFLIGPCTRLLKWIFIGGGVSMSNENSPITFSTRLLGIVPLFVWLVVLVSIVTMLDCIFVRLAIQRSKKSYRETIDTTGSQAGDIEAMRSSEPIVSLRPCFGEQHPGWNYFNFPYLEPYKGILDCARKMRDEEGWGSLRRAALVSMVSCLVALLS</sequence>
<organism evidence="6 7">
    <name type="scientific">Malassezia sympodialis (strain ATCC 42132)</name>
    <name type="common">Atopic eczema-associated yeast</name>
    <dbReference type="NCBI Taxonomy" id="1230383"/>
    <lineage>
        <taxon>Eukaryota</taxon>
        <taxon>Fungi</taxon>
        <taxon>Dikarya</taxon>
        <taxon>Basidiomycota</taxon>
        <taxon>Ustilaginomycotina</taxon>
        <taxon>Malasseziomycetes</taxon>
        <taxon>Malasseziales</taxon>
        <taxon>Malasseziaceae</taxon>
        <taxon>Malassezia</taxon>
    </lineage>
</organism>
<proteinExistence type="predicted"/>
<dbReference type="InterPro" id="IPR023395">
    <property type="entry name" value="MCP_dom_sf"/>
</dbReference>
<dbReference type="OrthoDB" id="21292at2759"/>
<dbReference type="GO" id="GO:0016020">
    <property type="term" value="C:membrane"/>
    <property type="evidence" value="ECO:0007669"/>
    <property type="project" value="UniProtKB-SubCell"/>
</dbReference>
<evidence type="ECO:0000256" key="4">
    <source>
        <dbReference type="ARBA" id="ARBA00023136"/>
    </source>
</evidence>
<reference evidence="7" key="1">
    <citation type="journal article" date="2017" name="Nucleic Acids Res.">
        <title>Proteogenomics produces comprehensive and highly accurate protein-coding gene annotation in a complete genome assembly of Malassezia sympodialis.</title>
        <authorList>
            <person name="Zhu Y."/>
            <person name="Engstroem P.G."/>
            <person name="Tellgren-Roth C."/>
            <person name="Baudo C.D."/>
            <person name="Kennell J.C."/>
            <person name="Sun S."/>
            <person name="Billmyre R.B."/>
            <person name="Schroeder M.S."/>
            <person name="Andersson A."/>
            <person name="Holm T."/>
            <person name="Sigurgeirsson B."/>
            <person name="Wu G."/>
            <person name="Sankaranarayanan S.R."/>
            <person name="Siddharthan R."/>
            <person name="Sanyal K."/>
            <person name="Lundeberg J."/>
            <person name="Nystedt B."/>
            <person name="Boekhout T."/>
            <person name="Dawson T.L. Jr."/>
            <person name="Heitman J."/>
            <person name="Scheynius A."/>
            <person name="Lehtioe J."/>
        </authorList>
    </citation>
    <scope>NUCLEOTIDE SEQUENCE [LARGE SCALE GENOMIC DNA]</scope>
    <source>
        <strain evidence="7">ATCC 42132</strain>
    </source>
</reference>
<evidence type="ECO:0000313" key="6">
    <source>
        <dbReference type="EMBL" id="SHO76766.1"/>
    </source>
</evidence>